<name>A0A4Y8DDF6_9HELO</name>
<proteinExistence type="predicted"/>
<comment type="caution">
    <text evidence="1">The sequence shown here is derived from an EMBL/GenBank/DDBJ whole genome shotgun (WGS) entry which is preliminary data.</text>
</comment>
<sequence length="153" mass="17469">MLGTGTAKQSVPAPREETDWILVHLSIVYFQEILMFLSPDFEKGPQWTSKGSKRVVDSKLALFMQETMELRILHQRRETMKTSKPRFYEDELLGMKNEVLLASKVHEQVLALATVSEAVSVPSKENESMSYLGFRTKLSQVSFVDPRRKPAHA</sequence>
<dbReference type="OrthoDB" id="10587896at2759"/>
<accession>A0A4Y8DDF6</accession>
<gene>
    <name evidence="1" type="ORF">BOTCAL_0052g00120</name>
</gene>
<evidence type="ECO:0000313" key="1">
    <source>
        <dbReference type="EMBL" id="TEY77704.1"/>
    </source>
</evidence>
<dbReference type="EMBL" id="PHWZ01000052">
    <property type="protein sequence ID" value="TEY77704.1"/>
    <property type="molecule type" value="Genomic_DNA"/>
</dbReference>
<dbReference type="AlphaFoldDB" id="A0A4Y8DDF6"/>
<protein>
    <submittedName>
        <fullName evidence="1">Uncharacterized protein</fullName>
    </submittedName>
</protein>
<evidence type="ECO:0000313" key="2">
    <source>
        <dbReference type="Proteomes" id="UP000297299"/>
    </source>
</evidence>
<organism evidence="1 2">
    <name type="scientific">Botryotinia calthae</name>
    <dbReference type="NCBI Taxonomy" id="38488"/>
    <lineage>
        <taxon>Eukaryota</taxon>
        <taxon>Fungi</taxon>
        <taxon>Dikarya</taxon>
        <taxon>Ascomycota</taxon>
        <taxon>Pezizomycotina</taxon>
        <taxon>Leotiomycetes</taxon>
        <taxon>Helotiales</taxon>
        <taxon>Sclerotiniaceae</taxon>
        <taxon>Botryotinia</taxon>
    </lineage>
</organism>
<keyword evidence="2" id="KW-1185">Reference proteome</keyword>
<reference evidence="1 2" key="1">
    <citation type="submission" date="2017-11" db="EMBL/GenBank/DDBJ databases">
        <title>Comparative genomics of Botrytis spp.</title>
        <authorList>
            <person name="Valero-Jimenez C.A."/>
            <person name="Tapia P."/>
            <person name="Veloso J."/>
            <person name="Silva-Moreno E."/>
            <person name="Staats M."/>
            <person name="Valdes J.H."/>
            <person name="Van Kan J.A.L."/>
        </authorList>
    </citation>
    <scope>NUCLEOTIDE SEQUENCE [LARGE SCALE GENOMIC DNA]</scope>
    <source>
        <strain evidence="1 2">MUCL2830</strain>
    </source>
</reference>
<dbReference type="Proteomes" id="UP000297299">
    <property type="component" value="Unassembled WGS sequence"/>
</dbReference>